<dbReference type="Proteomes" id="UP000287651">
    <property type="component" value="Unassembled WGS sequence"/>
</dbReference>
<proteinExistence type="predicted"/>
<reference evidence="1 2" key="1">
    <citation type="journal article" date="2014" name="Agronomy (Basel)">
        <title>A Draft Genome Sequence for Ensete ventricosum, the Drought-Tolerant Tree Against Hunger.</title>
        <authorList>
            <person name="Harrison J."/>
            <person name="Moore K.A."/>
            <person name="Paszkiewicz K."/>
            <person name="Jones T."/>
            <person name="Grant M."/>
            <person name="Ambacheew D."/>
            <person name="Muzemil S."/>
            <person name="Studholme D.J."/>
        </authorList>
    </citation>
    <scope>NUCLEOTIDE SEQUENCE [LARGE SCALE GENOMIC DNA]</scope>
</reference>
<sequence length="85" mass="9478">MRAPHYKRLCPWVATACGRPPMSWPWQHPTAPLQGALAAASCLYSRPCRGWLPSPARGLAMAGHPCRWHGRGRLPLFLIAFTMKT</sequence>
<dbReference type="AlphaFoldDB" id="A0A426ZJ43"/>
<evidence type="ECO:0000313" key="2">
    <source>
        <dbReference type="Proteomes" id="UP000287651"/>
    </source>
</evidence>
<gene>
    <name evidence="1" type="ORF">B296_00039072</name>
</gene>
<protein>
    <submittedName>
        <fullName evidence="1">Uncharacterized protein</fullName>
    </submittedName>
</protein>
<accession>A0A426ZJ43</accession>
<name>A0A426ZJ43_ENSVE</name>
<organism evidence="1 2">
    <name type="scientific">Ensete ventricosum</name>
    <name type="common">Abyssinian banana</name>
    <name type="synonym">Musa ensete</name>
    <dbReference type="NCBI Taxonomy" id="4639"/>
    <lineage>
        <taxon>Eukaryota</taxon>
        <taxon>Viridiplantae</taxon>
        <taxon>Streptophyta</taxon>
        <taxon>Embryophyta</taxon>
        <taxon>Tracheophyta</taxon>
        <taxon>Spermatophyta</taxon>
        <taxon>Magnoliopsida</taxon>
        <taxon>Liliopsida</taxon>
        <taxon>Zingiberales</taxon>
        <taxon>Musaceae</taxon>
        <taxon>Ensete</taxon>
    </lineage>
</organism>
<evidence type="ECO:0000313" key="1">
    <source>
        <dbReference type="EMBL" id="RRT63975.1"/>
    </source>
</evidence>
<dbReference type="EMBL" id="AMZH03006377">
    <property type="protein sequence ID" value="RRT63975.1"/>
    <property type="molecule type" value="Genomic_DNA"/>
</dbReference>
<comment type="caution">
    <text evidence="1">The sequence shown here is derived from an EMBL/GenBank/DDBJ whole genome shotgun (WGS) entry which is preliminary data.</text>
</comment>